<evidence type="ECO:0000259" key="4">
    <source>
        <dbReference type="PROSITE" id="PS51462"/>
    </source>
</evidence>
<dbReference type="PRINTS" id="PR00502">
    <property type="entry name" value="NUDIXFAMILY"/>
</dbReference>
<dbReference type="RefSeq" id="WP_033099845.1">
    <property type="nucleotide sequence ID" value="NZ_JACEIP010000011.1"/>
</dbReference>
<dbReference type="Proteomes" id="UP000530514">
    <property type="component" value="Unassembled WGS sequence"/>
</dbReference>
<keyword evidence="2 3" id="KW-0378">Hydrolase</keyword>
<dbReference type="PANTHER" id="PTHR43736">
    <property type="entry name" value="ADP-RIBOSE PYROPHOSPHATASE"/>
    <property type="match status" value="1"/>
</dbReference>
<name>A0A7W2AIR8_9BACL</name>
<dbReference type="OrthoDB" id="9787476at2"/>
<dbReference type="EMBL" id="JACEIP010000011">
    <property type="protein sequence ID" value="MBA4543044.1"/>
    <property type="molecule type" value="Genomic_DNA"/>
</dbReference>
<dbReference type="SUPFAM" id="SSF55811">
    <property type="entry name" value="Nudix"/>
    <property type="match status" value="1"/>
</dbReference>
<proteinExistence type="inferred from homology"/>
<reference evidence="5 6" key="1">
    <citation type="submission" date="2020-07" db="EMBL/GenBank/DDBJ databases">
        <authorList>
            <person name="Feng H."/>
        </authorList>
    </citation>
    <scope>NUCLEOTIDE SEQUENCE [LARGE SCALE GENOMIC DNA]</scope>
    <source>
        <strain evidence="6">s-11</strain>
    </source>
</reference>
<comment type="similarity">
    <text evidence="1 3">Belongs to the Nudix hydrolase family.</text>
</comment>
<dbReference type="GO" id="GO:0016787">
    <property type="term" value="F:hydrolase activity"/>
    <property type="evidence" value="ECO:0007669"/>
    <property type="project" value="UniProtKB-KW"/>
</dbReference>
<dbReference type="CDD" id="cd02883">
    <property type="entry name" value="NUDIX_Hydrolase"/>
    <property type="match status" value="1"/>
</dbReference>
<evidence type="ECO:0000256" key="2">
    <source>
        <dbReference type="ARBA" id="ARBA00022801"/>
    </source>
</evidence>
<dbReference type="PROSITE" id="PS00893">
    <property type="entry name" value="NUDIX_BOX"/>
    <property type="match status" value="1"/>
</dbReference>
<evidence type="ECO:0000256" key="3">
    <source>
        <dbReference type="RuleBase" id="RU003476"/>
    </source>
</evidence>
<sequence length="138" mass="15969">MEQKIICRGFLYHQGKTLLIQRSLTELTMPGFYELPGGKVDFGEDPEEALKREFREEVNMDVEIVRPYQIFSYVSEYTNQHLVEIVFLVRLLSDPALIRLSEDHSDYQWVSVKDDVPHGPLNEFTKRAISAGFQTVSS</sequence>
<keyword evidence="6" id="KW-1185">Reference proteome</keyword>
<evidence type="ECO:0000313" key="5">
    <source>
        <dbReference type="EMBL" id="MBA4543044.1"/>
    </source>
</evidence>
<protein>
    <submittedName>
        <fullName evidence="5">NUDIX hydrolase</fullName>
    </submittedName>
</protein>
<dbReference type="AlphaFoldDB" id="A0A7W2AIR8"/>
<dbReference type="InterPro" id="IPR020084">
    <property type="entry name" value="NUDIX_hydrolase_CS"/>
</dbReference>
<dbReference type="PROSITE" id="PS51462">
    <property type="entry name" value="NUDIX"/>
    <property type="match status" value="1"/>
</dbReference>
<organism evidence="5 6">
    <name type="scientific">Thermoactinomyces daqus</name>
    <dbReference type="NCBI Taxonomy" id="1329516"/>
    <lineage>
        <taxon>Bacteria</taxon>
        <taxon>Bacillati</taxon>
        <taxon>Bacillota</taxon>
        <taxon>Bacilli</taxon>
        <taxon>Bacillales</taxon>
        <taxon>Thermoactinomycetaceae</taxon>
        <taxon>Thermoactinomyces</taxon>
    </lineage>
</organism>
<evidence type="ECO:0000256" key="1">
    <source>
        <dbReference type="ARBA" id="ARBA00005582"/>
    </source>
</evidence>
<dbReference type="Gene3D" id="3.90.79.10">
    <property type="entry name" value="Nucleoside Triphosphate Pyrophosphohydrolase"/>
    <property type="match status" value="1"/>
</dbReference>
<accession>A0A7W2AIR8</accession>
<evidence type="ECO:0000313" key="6">
    <source>
        <dbReference type="Proteomes" id="UP000530514"/>
    </source>
</evidence>
<dbReference type="InterPro" id="IPR015797">
    <property type="entry name" value="NUDIX_hydrolase-like_dom_sf"/>
</dbReference>
<dbReference type="Pfam" id="PF00293">
    <property type="entry name" value="NUDIX"/>
    <property type="match status" value="1"/>
</dbReference>
<dbReference type="InterPro" id="IPR000086">
    <property type="entry name" value="NUDIX_hydrolase_dom"/>
</dbReference>
<comment type="caution">
    <text evidence="5">The sequence shown here is derived from an EMBL/GenBank/DDBJ whole genome shotgun (WGS) entry which is preliminary data.</text>
</comment>
<gene>
    <name evidence="5" type="ORF">H1164_09020</name>
</gene>
<dbReference type="PANTHER" id="PTHR43736:SF1">
    <property type="entry name" value="DIHYDRONEOPTERIN TRIPHOSPHATE DIPHOSPHATASE"/>
    <property type="match status" value="1"/>
</dbReference>
<dbReference type="InterPro" id="IPR020476">
    <property type="entry name" value="Nudix_hydrolase"/>
</dbReference>
<feature type="domain" description="Nudix hydrolase" evidence="4">
    <location>
        <begin position="2"/>
        <end position="135"/>
    </location>
</feature>